<dbReference type="AlphaFoldDB" id="A0AAV0L3K4"/>
<proteinExistence type="predicted"/>
<organism evidence="1 2">
    <name type="scientific">Linum tenue</name>
    <dbReference type="NCBI Taxonomy" id="586396"/>
    <lineage>
        <taxon>Eukaryota</taxon>
        <taxon>Viridiplantae</taxon>
        <taxon>Streptophyta</taxon>
        <taxon>Embryophyta</taxon>
        <taxon>Tracheophyta</taxon>
        <taxon>Spermatophyta</taxon>
        <taxon>Magnoliopsida</taxon>
        <taxon>eudicotyledons</taxon>
        <taxon>Gunneridae</taxon>
        <taxon>Pentapetalae</taxon>
        <taxon>rosids</taxon>
        <taxon>fabids</taxon>
        <taxon>Malpighiales</taxon>
        <taxon>Linaceae</taxon>
        <taxon>Linum</taxon>
    </lineage>
</organism>
<evidence type="ECO:0000313" key="2">
    <source>
        <dbReference type="Proteomes" id="UP001154282"/>
    </source>
</evidence>
<reference evidence="1" key="1">
    <citation type="submission" date="2022-08" db="EMBL/GenBank/DDBJ databases">
        <authorList>
            <person name="Gutierrez-Valencia J."/>
        </authorList>
    </citation>
    <scope>NUCLEOTIDE SEQUENCE</scope>
</reference>
<evidence type="ECO:0008006" key="3">
    <source>
        <dbReference type="Google" id="ProtNLM"/>
    </source>
</evidence>
<keyword evidence="2" id="KW-1185">Reference proteome</keyword>
<name>A0AAV0L3K4_9ROSI</name>
<gene>
    <name evidence="1" type="ORF">LITE_LOCUS21380</name>
</gene>
<dbReference type="EMBL" id="CAMGYJ010000006">
    <property type="protein sequence ID" value="CAI0427889.1"/>
    <property type="molecule type" value="Genomic_DNA"/>
</dbReference>
<accession>A0AAV0L3K4</accession>
<dbReference type="Proteomes" id="UP001154282">
    <property type="component" value="Unassembled WGS sequence"/>
</dbReference>
<feature type="non-terminal residue" evidence="1">
    <location>
        <position position="1"/>
    </location>
</feature>
<evidence type="ECO:0000313" key="1">
    <source>
        <dbReference type="EMBL" id="CAI0427889.1"/>
    </source>
</evidence>
<sequence length="123" mass="14116">KRLSRKNVELGGLGFRRLGPFNDALLTKQCWRLVMSPDSLVAQVMRSRYYPRGDFWTAQRGYNPSYALGVFGGLARYFVRVSSGELVTAEQFGSGMIIGYRLLIQVLVGFHRARWVWRLVLKN</sequence>
<protein>
    <recommendedName>
        <fullName evidence="3">Glycosyl transferase family 2</fullName>
    </recommendedName>
</protein>
<comment type="caution">
    <text evidence="1">The sequence shown here is derived from an EMBL/GenBank/DDBJ whole genome shotgun (WGS) entry which is preliminary data.</text>
</comment>